<dbReference type="GO" id="GO:0005874">
    <property type="term" value="C:microtubule"/>
    <property type="evidence" value="ECO:0007669"/>
    <property type="project" value="UniProtKB-KW"/>
</dbReference>
<dbReference type="Pfam" id="PF00225">
    <property type="entry name" value="Kinesin"/>
    <property type="match status" value="1"/>
</dbReference>
<dbReference type="PANTHER" id="PTHR47972:SF45">
    <property type="entry name" value="PROTEIN CLARET SEGREGATIONAL"/>
    <property type="match status" value="1"/>
</dbReference>
<feature type="coiled-coil region" evidence="8">
    <location>
        <begin position="281"/>
        <end position="399"/>
    </location>
</feature>
<dbReference type="GO" id="GO:0008017">
    <property type="term" value="F:microtubule binding"/>
    <property type="evidence" value="ECO:0007669"/>
    <property type="project" value="InterPro"/>
</dbReference>
<reference evidence="11 12" key="1">
    <citation type="submission" date="2019-09" db="EMBL/GenBank/DDBJ databases">
        <authorList>
            <person name="Brejova B."/>
        </authorList>
    </citation>
    <scope>NUCLEOTIDE SEQUENCE [LARGE SCALE GENOMIC DNA]</scope>
</reference>
<evidence type="ECO:0000313" key="12">
    <source>
        <dbReference type="Proteomes" id="UP000398389"/>
    </source>
</evidence>
<feature type="coiled-coil region" evidence="8">
    <location>
        <begin position="136"/>
        <end position="166"/>
    </location>
</feature>
<dbReference type="EMBL" id="CABVLU010000001">
    <property type="protein sequence ID" value="VVT45177.1"/>
    <property type="molecule type" value="Genomic_DNA"/>
</dbReference>
<evidence type="ECO:0000256" key="7">
    <source>
        <dbReference type="RuleBase" id="RU000394"/>
    </source>
</evidence>
<dbReference type="InterPro" id="IPR019821">
    <property type="entry name" value="Kinesin_motor_CS"/>
</dbReference>
<gene>
    <name evidence="11" type="ORF">SAPINGB_P000663</name>
</gene>
<dbReference type="GO" id="GO:0007018">
    <property type="term" value="P:microtubule-based movement"/>
    <property type="evidence" value="ECO:0007669"/>
    <property type="project" value="InterPro"/>
</dbReference>
<keyword evidence="12" id="KW-1185">Reference proteome</keyword>
<evidence type="ECO:0000259" key="10">
    <source>
        <dbReference type="PROSITE" id="PS50067"/>
    </source>
</evidence>
<evidence type="ECO:0000256" key="9">
    <source>
        <dbReference type="SAM" id="MobiDB-lite"/>
    </source>
</evidence>
<dbReference type="PROSITE" id="PS50067">
    <property type="entry name" value="KINESIN_MOTOR_2"/>
    <property type="match status" value="1"/>
</dbReference>
<evidence type="ECO:0000256" key="3">
    <source>
        <dbReference type="ARBA" id="ARBA00022741"/>
    </source>
</evidence>
<keyword evidence="4 6" id="KW-0067">ATP-binding</keyword>
<dbReference type="InterPro" id="IPR027417">
    <property type="entry name" value="P-loop_NTPase"/>
</dbReference>
<feature type="region of interest" description="Disordered" evidence="9">
    <location>
        <begin position="1"/>
        <end position="78"/>
    </location>
</feature>
<dbReference type="InterPro" id="IPR036961">
    <property type="entry name" value="Kinesin_motor_dom_sf"/>
</dbReference>
<dbReference type="Gene3D" id="3.40.850.10">
    <property type="entry name" value="Kinesin motor domain"/>
    <property type="match status" value="1"/>
</dbReference>
<dbReference type="PROSITE" id="PS00411">
    <property type="entry name" value="KINESIN_MOTOR_1"/>
    <property type="match status" value="1"/>
</dbReference>
<dbReference type="SUPFAM" id="SSF57997">
    <property type="entry name" value="Tropomyosin"/>
    <property type="match status" value="1"/>
</dbReference>
<dbReference type="AlphaFoldDB" id="A0A5E8B7F7"/>
<evidence type="ECO:0000256" key="8">
    <source>
        <dbReference type="SAM" id="Coils"/>
    </source>
</evidence>
<dbReference type="PANTHER" id="PTHR47972">
    <property type="entry name" value="KINESIN-LIKE PROTEIN KLP-3"/>
    <property type="match status" value="1"/>
</dbReference>
<dbReference type="GO" id="GO:0005524">
    <property type="term" value="F:ATP binding"/>
    <property type="evidence" value="ECO:0007669"/>
    <property type="project" value="UniProtKB-UniRule"/>
</dbReference>
<feature type="coiled-coil region" evidence="8">
    <location>
        <begin position="208"/>
        <end position="257"/>
    </location>
</feature>
<feature type="domain" description="Kinesin motor" evidence="10">
    <location>
        <begin position="399"/>
        <end position="736"/>
    </location>
</feature>
<name>A0A5E8B7F7_9ASCO</name>
<keyword evidence="2 7" id="KW-0493">Microtubule</keyword>
<dbReference type="OrthoDB" id="3176171at2759"/>
<evidence type="ECO:0000313" key="11">
    <source>
        <dbReference type="EMBL" id="VVT45177.1"/>
    </source>
</evidence>
<dbReference type="Proteomes" id="UP000398389">
    <property type="component" value="Unassembled WGS sequence"/>
</dbReference>
<evidence type="ECO:0000256" key="5">
    <source>
        <dbReference type="ARBA" id="ARBA00023175"/>
    </source>
</evidence>
<dbReference type="InterPro" id="IPR027640">
    <property type="entry name" value="Kinesin-like_fam"/>
</dbReference>
<proteinExistence type="inferred from homology"/>
<evidence type="ECO:0000256" key="6">
    <source>
        <dbReference type="PROSITE-ProRule" id="PRU00283"/>
    </source>
</evidence>
<keyword evidence="8" id="KW-0175">Coiled coil</keyword>
<organism evidence="11 12">
    <name type="scientific">Magnusiomyces paraingens</name>
    <dbReference type="NCBI Taxonomy" id="2606893"/>
    <lineage>
        <taxon>Eukaryota</taxon>
        <taxon>Fungi</taxon>
        <taxon>Dikarya</taxon>
        <taxon>Ascomycota</taxon>
        <taxon>Saccharomycotina</taxon>
        <taxon>Dipodascomycetes</taxon>
        <taxon>Dipodascales</taxon>
        <taxon>Dipodascaceae</taxon>
        <taxon>Magnusiomyces</taxon>
    </lineage>
</organism>
<dbReference type="SUPFAM" id="SSF52540">
    <property type="entry name" value="P-loop containing nucleoside triphosphate hydrolases"/>
    <property type="match status" value="1"/>
</dbReference>
<feature type="binding site" evidence="6">
    <location>
        <begin position="494"/>
        <end position="501"/>
    </location>
    <ligand>
        <name>ATP</name>
        <dbReference type="ChEBI" id="CHEBI:30616"/>
    </ligand>
</feature>
<dbReference type="PRINTS" id="PR00380">
    <property type="entry name" value="KINESINHEAVY"/>
</dbReference>
<evidence type="ECO:0000256" key="4">
    <source>
        <dbReference type="ARBA" id="ARBA00022840"/>
    </source>
</evidence>
<dbReference type="GeneID" id="43579486"/>
<dbReference type="InterPro" id="IPR001752">
    <property type="entry name" value="Kinesin_motor_dom"/>
</dbReference>
<evidence type="ECO:0000256" key="1">
    <source>
        <dbReference type="ARBA" id="ARBA00010899"/>
    </source>
</evidence>
<keyword evidence="5 6" id="KW-0505">Motor protein</keyword>
<dbReference type="RefSeq" id="XP_031851277.1">
    <property type="nucleotide sequence ID" value="XM_031995386.1"/>
</dbReference>
<dbReference type="SMART" id="SM00129">
    <property type="entry name" value="KISc"/>
    <property type="match status" value="1"/>
</dbReference>
<accession>A0A5E8B7F7</accession>
<comment type="similarity">
    <text evidence="1">Belongs to the TRAFAC class myosin-kinesin ATPase superfamily. Kinesin family. KIN-14 subfamily.</text>
</comment>
<sequence>MNAQQQKGIRGLARDGPSKIPVKPKPGPPLLHKENLATGSSLHPPKHSFASSSSNSSSSLSSGNTMSTTNLHSDSSALPQPTTAFLARAHNPTTSTPFRSHRIYAARKTLSSEPYIVPSARRATSTHNPTERSELLEYQKERITQLTNESQELKTLIKELELAKQQSVDTISDYKEVNTKLDHELRLVKNNHTHELEMERHKMDIQKRDEIEALKEQHRKELEAALAQQREQFQTTEMTLKKEAQDAKNQLAEEESHHATEMANIIEEFSLKMEIRVSETKAQHAKQMTQLIEEKDNLANDLTNLKKEHSSTLEQLNTTQHKLSETTLRCEHLQKTADQYERQSGALQNNISQYESSVEGLQKQLAMRNAETQELRSRLINEESLRRRLHNKLQDLKGNIRVYCRPRPLGPQEIASACSAMELAFPDQASEGQQLDVTCTYQDTFTGVQTPRTQHFEFDKVFTPNASNHNVFLEISELVQSALDGYNVCIFAYGQTGSGKTYTMLSPEDGMIPLTIDQIFKTADLMKKTGWSYEFSGEFLEIYNETIHDLLATTQPPKLHIKHFPEEQKTLVEGLTQVSLNNPGQVHGVLRQAARTRATAATNANERSSRSHSVFVLRLAGRNSITGETRAGVLNLIDLAGSERLSSSQTSGERLKETQAINKSLSSLVDVVTALGSGQQQQQQHIPFRNSKLTHLLQYSLSGTSKTLMLVNVSSNKQHENETLNSLRFATKVNHTRLRR</sequence>
<feature type="compositionally biased region" description="Low complexity" evidence="9">
    <location>
        <begin position="51"/>
        <end position="70"/>
    </location>
</feature>
<evidence type="ECO:0000256" key="2">
    <source>
        <dbReference type="ARBA" id="ARBA00022701"/>
    </source>
</evidence>
<dbReference type="GO" id="GO:0003777">
    <property type="term" value="F:microtubule motor activity"/>
    <property type="evidence" value="ECO:0007669"/>
    <property type="project" value="InterPro"/>
</dbReference>
<keyword evidence="3 6" id="KW-0547">Nucleotide-binding</keyword>
<protein>
    <recommendedName>
        <fullName evidence="7">Kinesin-like protein</fullName>
    </recommendedName>
</protein>